<dbReference type="InterPro" id="IPR036390">
    <property type="entry name" value="WH_DNA-bd_sf"/>
</dbReference>
<evidence type="ECO:0000256" key="4">
    <source>
        <dbReference type="ARBA" id="ARBA00023163"/>
    </source>
</evidence>
<evidence type="ECO:0000313" key="6">
    <source>
        <dbReference type="EMBL" id="GAV21335.1"/>
    </source>
</evidence>
<dbReference type="AlphaFoldDB" id="A0A1L8CQX5"/>
<dbReference type="Pfam" id="PF00126">
    <property type="entry name" value="HTH_1"/>
    <property type="match status" value="1"/>
</dbReference>
<accession>A0A1L8CQX5</accession>
<dbReference type="GO" id="GO:0032993">
    <property type="term" value="C:protein-DNA complex"/>
    <property type="evidence" value="ECO:0007669"/>
    <property type="project" value="TreeGrafter"/>
</dbReference>
<keyword evidence="7" id="KW-1185">Reference proteome</keyword>
<dbReference type="PANTHER" id="PTHR30346">
    <property type="entry name" value="TRANSCRIPTIONAL DUAL REGULATOR HCAR-RELATED"/>
    <property type="match status" value="1"/>
</dbReference>
<dbReference type="EMBL" id="BDFD01000027">
    <property type="protein sequence ID" value="GAV21335.1"/>
    <property type="molecule type" value="Genomic_DNA"/>
</dbReference>
<evidence type="ECO:0000259" key="5">
    <source>
        <dbReference type="PROSITE" id="PS50931"/>
    </source>
</evidence>
<evidence type="ECO:0000313" key="7">
    <source>
        <dbReference type="Proteomes" id="UP000231632"/>
    </source>
</evidence>
<dbReference type="PROSITE" id="PS50931">
    <property type="entry name" value="HTH_LYSR"/>
    <property type="match status" value="1"/>
</dbReference>
<dbReference type="OrthoDB" id="5289139at2"/>
<protein>
    <submittedName>
        <fullName evidence="6">LysR family transcriptional regulator, hydrogen peroxide-inducible genes activator</fullName>
    </submittedName>
</protein>
<name>A0A1L8CQX5_9PROT</name>
<evidence type="ECO:0000256" key="2">
    <source>
        <dbReference type="ARBA" id="ARBA00023015"/>
    </source>
</evidence>
<comment type="caution">
    <text evidence="6">The sequence shown here is derived from an EMBL/GenBank/DDBJ whole genome shotgun (WGS) entry which is preliminary data.</text>
</comment>
<dbReference type="STRING" id="1921010.MMIC_P2319"/>
<dbReference type="GO" id="GO:0003677">
    <property type="term" value="F:DNA binding"/>
    <property type="evidence" value="ECO:0007669"/>
    <property type="project" value="UniProtKB-KW"/>
</dbReference>
<keyword evidence="3" id="KW-0238">DNA-binding</keyword>
<dbReference type="PANTHER" id="PTHR30346:SF26">
    <property type="entry name" value="HYDROGEN PEROXIDE-INDUCIBLE GENES ACTIVATOR"/>
    <property type="match status" value="1"/>
</dbReference>
<dbReference type="SUPFAM" id="SSF46785">
    <property type="entry name" value="Winged helix' DNA-binding domain"/>
    <property type="match status" value="1"/>
</dbReference>
<evidence type="ECO:0000256" key="3">
    <source>
        <dbReference type="ARBA" id="ARBA00023125"/>
    </source>
</evidence>
<gene>
    <name evidence="6" type="ORF">MMIC_P2319</name>
</gene>
<evidence type="ECO:0000256" key="1">
    <source>
        <dbReference type="ARBA" id="ARBA00009437"/>
    </source>
</evidence>
<feature type="domain" description="HTH lysR-type" evidence="5">
    <location>
        <begin position="1"/>
        <end position="58"/>
    </location>
</feature>
<dbReference type="Proteomes" id="UP000231632">
    <property type="component" value="Unassembled WGS sequence"/>
</dbReference>
<keyword evidence="2" id="KW-0805">Transcription regulation</keyword>
<dbReference type="PRINTS" id="PR00039">
    <property type="entry name" value="HTHLYSR"/>
</dbReference>
<dbReference type="InterPro" id="IPR000847">
    <property type="entry name" value="LysR_HTH_N"/>
</dbReference>
<proteinExistence type="inferred from homology"/>
<dbReference type="InterPro" id="IPR036388">
    <property type="entry name" value="WH-like_DNA-bd_sf"/>
</dbReference>
<keyword evidence="4" id="KW-0804">Transcription</keyword>
<sequence>MNLRALSYVVAVADLRNFTHAAEQCHVSQPTLSAQIKKLEEYLGIKIFERNNKRIMITDEGDEIIHSARRILVETETIQDIAERAKNPFTGTFRLGAFPTLSTYIVNQHPKLTPHQRPILTPLKSV</sequence>
<dbReference type="Gene3D" id="1.10.10.10">
    <property type="entry name" value="Winged helix-like DNA-binding domain superfamily/Winged helix DNA-binding domain"/>
    <property type="match status" value="1"/>
</dbReference>
<reference evidence="6 7" key="1">
    <citation type="journal article" date="2017" name="Arch. Microbiol.">
        <title>Mariprofundus micogutta sp. nov., a novel iron-oxidizing zetaproteobacterium isolated from a deep-sea hydrothermal field at the Bayonnaise knoll of the Izu-Ogasawara arc, and a description of Mariprofundales ord. nov. and Zetaproteobacteria classis nov.</title>
        <authorList>
            <person name="Makita H."/>
            <person name="Tanaka E."/>
            <person name="Mitsunobu S."/>
            <person name="Miyazaki M."/>
            <person name="Nunoura T."/>
            <person name="Uematsu K."/>
            <person name="Takaki Y."/>
            <person name="Nishi S."/>
            <person name="Shimamura S."/>
            <person name="Takai K."/>
        </authorList>
    </citation>
    <scope>NUCLEOTIDE SEQUENCE [LARGE SCALE GENOMIC DNA]</scope>
    <source>
        <strain evidence="6 7">ET2</strain>
    </source>
</reference>
<comment type="similarity">
    <text evidence="1">Belongs to the LysR transcriptional regulatory family.</text>
</comment>
<organism evidence="6 7">
    <name type="scientific">Mariprofundus micogutta</name>
    <dbReference type="NCBI Taxonomy" id="1921010"/>
    <lineage>
        <taxon>Bacteria</taxon>
        <taxon>Pseudomonadati</taxon>
        <taxon>Pseudomonadota</taxon>
        <taxon>Candidatius Mariprofundia</taxon>
        <taxon>Mariprofundales</taxon>
        <taxon>Mariprofundaceae</taxon>
        <taxon>Mariprofundus</taxon>
    </lineage>
</organism>
<dbReference type="RefSeq" id="WP_072660631.1">
    <property type="nucleotide sequence ID" value="NZ_BDFD01000027.1"/>
</dbReference>
<dbReference type="GO" id="GO:0003700">
    <property type="term" value="F:DNA-binding transcription factor activity"/>
    <property type="evidence" value="ECO:0007669"/>
    <property type="project" value="InterPro"/>
</dbReference>
<dbReference type="FunFam" id="1.10.10.10:FF:000001">
    <property type="entry name" value="LysR family transcriptional regulator"/>
    <property type="match status" value="1"/>
</dbReference>